<dbReference type="VEuPathDB" id="FungiDB:VP01_4149g2"/>
<gene>
    <name evidence="2" type="ORF">VP01_4149g2</name>
</gene>
<keyword evidence="3" id="KW-1185">Reference proteome</keyword>
<dbReference type="STRING" id="27349.A0A0L6UR07"/>
<organism evidence="2 3">
    <name type="scientific">Puccinia sorghi</name>
    <dbReference type="NCBI Taxonomy" id="27349"/>
    <lineage>
        <taxon>Eukaryota</taxon>
        <taxon>Fungi</taxon>
        <taxon>Dikarya</taxon>
        <taxon>Basidiomycota</taxon>
        <taxon>Pucciniomycotina</taxon>
        <taxon>Pucciniomycetes</taxon>
        <taxon>Pucciniales</taxon>
        <taxon>Pucciniaceae</taxon>
        <taxon>Puccinia</taxon>
    </lineage>
</organism>
<keyword evidence="1" id="KW-0472">Membrane</keyword>
<proteinExistence type="predicted"/>
<evidence type="ECO:0000256" key="1">
    <source>
        <dbReference type="SAM" id="Phobius"/>
    </source>
</evidence>
<dbReference type="OrthoDB" id="2495174at2759"/>
<feature type="transmembrane region" description="Helical" evidence="1">
    <location>
        <begin position="26"/>
        <end position="45"/>
    </location>
</feature>
<comment type="caution">
    <text evidence="2">The sequence shown here is derived from an EMBL/GenBank/DDBJ whole genome shotgun (WGS) entry which is preliminary data.</text>
</comment>
<dbReference type="Proteomes" id="UP000037035">
    <property type="component" value="Unassembled WGS sequence"/>
</dbReference>
<dbReference type="EMBL" id="LAVV01009223">
    <property type="protein sequence ID" value="KNZ50973.1"/>
    <property type="molecule type" value="Genomic_DNA"/>
</dbReference>
<keyword evidence="1" id="KW-1133">Transmembrane helix</keyword>
<evidence type="ECO:0000313" key="3">
    <source>
        <dbReference type="Proteomes" id="UP000037035"/>
    </source>
</evidence>
<sequence>MARRLGCGGADLRPRLITKTIKQMTFYAYLLFVFTTAAVIQAQLLPSSILCAPSNSPPIIREDCRNSTPASCHTDEALSFHLRALIKFPHESNVVFWHDKSNFRSCGTCKVSRSITNQFVAITKPSVPKPKIDAACLHLFIQNLLIRSTLLRVLGDAVTALHQGFDKCQGKVCHTLMKQSLQITVDSNQRHYWHFRTDLGFVGYWYRREVLRRHSFYTTTTLAVSLITSGNISSPISRNTDI</sequence>
<dbReference type="AlphaFoldDB" id="A0A0L6UR07"/>
<name>A0A0L6UR07_9BASI</name>
<reference evidence="2 3" key="1">
    <citation type="submission" date="2015-08" db="EMBL/GenBank/DDBJ databases">
        <title>Next Generation Sequencing and Analysis of the Genome of Puccinia sorghi L Schw, the Causal Agent of Maize Common Rust.</title>
        <authorList>
            <person name="Rochi L."/>
            <person name="Burguener G."/>
            <person name="Darino M."/>
            <person name="Turjanski A."/>
            <person name="Kreff E."/>
            <person name="Dieguez M.J."/>
            <person name="Sacco F."/>
        </authorList>
    </citation>
    <scope>NUCLEOTIDE SEQUENCE [LARGE SCALE GENOMIC DNA]</scope>
    <source>
        <strain evidence="2 3">RO10H11247</strain>
    </source>
</reference>
<keyword evidence="1" id="KW-0812">Transmembrane</keyword>
<accession>A0A0L6UR07</accession>
<protein>
    <submittedName>
        <fullName evidence="2">Uncharacterized protein</fullName>
    </submittedName>
</protein>
<evidence type="ECO:0000313" key="2">
    <source>
        <dbReference type="EMBL" id="KNZ50973.1"/>
    </source>
</evidence>